<dbReference type="AlphaFoldDB" id="S7RKZ4"/>
<dbReference type="RefSeq" id="XP_007866118.1">
    <property type="nucleotide sequence ID" value="XM_007867927.1"/>
</dbReference>
<dbReference type="OMA" id="WKTEWEP"/>
<dbReference type="GeneID" id="19306105"/>
<accession>S7RKZ4</accession>
<reference evidence="2 3" key="1">
    <citation type="journal article" date="2012" name="Science">
        <title>The Paleozoic origin of enzymatic lignin decomposition reconstructed from 31 fungal genomes.</title>
        <authorList>
            <person name="Floudas D."/>
            <person name="Binder M."/>
            <person name="Riley R."/>
            <person name="Barry K."/>
            <person name="Blanchette R.A."/>
            <person name="Henrissat B."/>
            <person name="Martinez A.T."/>
            <person name="Otillar R."/>
            <person name="Spatafora J.W."/>
            <person name="Yadav J.S."/>
            <person name="Aerts A."/>
            <person name="Benoit I."/>
            <person name="Boyd A."/>
            <person name="Carlson A."/>
            <person name="Copeland A."/>
            <person name="Coutinho P.M."/>
            <person name="de Vries R.P."/>
            <person name="Ferreira P."/>
            <person name="Findley K."/>
            <person name="Foster B."/>
            <person name="Gaskell J."/>
            <person name="Glotzer D."/>
            <person name="Gorecki P."/>
            <person name="Heitman J."/>
            <person name="Hesse C."/>
            <person name="Hori C."/>
            <person name="Igarashi K."/>
            <person name="Jurgens J.A."/>
            <person name="Kallen N."/>
            <person name="Kersten P."/>
            <person name="Kohler A."/>
            <person name="Kuees U."/>
            <person name="Kumar T.K.A."/>
            <person name="Kuo A."/>
            <person name="LaButti K."/>
            <person name="Larrondo L.F."/>
            <person name="Lindquist E."/>
            <person name="Ling A."/>
            <person name="Lombard V."/>
            <person name="Lucas S."/>
            <person name="Lundell T."/>
            <person name="Martin R."/>
            <person name="McLaughlin D.J."/>
            <person name="Morgenstern I."/>
            <person name="Morin E."/>
            <person name="Murat C."/>
            <person name="Nagy L.G."/>
            <person name="Nolan M."/>
            <person name="Ohm R.A."/>
            <person name="Patyshakuliyeva A."/>
            <person name="Rokas A."/>
            <person name="Ruiz-Duenas F.J."/>
            <person name="Sabat G."/>
            <person name="Salamov A."/>
            <person name="Samejima M."/>
            <person name="Schmutz J."/>
            <person name="Slot J.C."/>
            <person name="St John F."/>
            <person name="Stenlid J."/>
            <person name="Sun H."/>
            <person name="Sun S."/>
            <person name="Syed K."/>
            <person name="Tsang A."/>
            <person name="Wiebenga A."/>
            <person name="Young D."/>
            <person name="Pisabarro A."/>
            <person name="Eastwood D.C."/>
            <person name="Martin F."/>
            <person name="Cullen D."/>
            <person name="Grigoriev I.V."/>
            <person name="Hibbett D.S."/>
        </authorList>
    </citation>
    <scope>NUCLEOTIDE SEQUENCE [LARGE SCALE GENOMIC DNA]</scope>
    <source>
        <strain evidence="2 3">ATCC 11539</strain>
    </source>
</reference>
<dbReference type="EMBL" id="KB469302">
    <property type="protein sequence ID" value="EPQ55020.1"/>
    <property type="molecule type" value="Genomic_DNA"/>
</dbReference>
<feature type="transmembrane region" description="Helical" evidence="1">
    <location>
        <begin position="20"/>
        <end position="42"/>
    </location>
</feature>
<sequence>MSPRSRVGSFFWKTSWAYRPAMVTGLVSMLVYIALSLGKLFMSENWMKQHKQYTGAQKERIEEAARWKGITFEEAIEKKRGFRYLY</sequence>
<keyword evidence="3" id="KW-1185">Reference proteome</keyword>
<dbReference type="KEGG" id="gtr:GLOTRDRAFT_42071"/>
<dbReference type="eggNOG" id="ENOG502SYUK">
    <property type="taxonomic scope" value="Eukaryota"/>
</dbReference>
<evidence type="ECO:0000256" key="1">
    <source>
        <dbReference type="SAM" id="Phobius"/>
    </source>
</evidence>
<proteinExistence type="predicted"/>
<dbReference type="HOGENOM" id="CLU_191654_0_0_1"/>
<dbReference type="OrthoDB" id="2985014at2759"/>
<evidence type="ECO:0000313" key="3">
    <source>
        <dbReference type="Proteomes" id="UP000030669"/>
    </source>
</evidence>
<keyword evidence="1" id="KW-1133">Transmembrane helix</keyword>
<protein>
    <submittedName>
        <fullName evidence="2">Uncharacterized protein</fullName>
    </submittedName>
</protein>
<keyword evidence="1" id="KW-0472">Membrane</keyword>
<name>S7RKZ4_GLOTA</name>
<dbReference type="Proteomes" id="UP000030669">
    <property type="component" value="Unassembled WGS sequence"/>
</dbReference>
<gene>
    <name evidence="2" type="ORF">GLOTRDRAFT_42071</name>
</gene>
<organism evidence="2 3">
    <name type="scientific">Gloeophyllum trabeum (strain ATCC 11539 / FP-39264 / Madison 617)</name>
    <name type="common">Brown rot fungus</name>
    <dbReference type="NCBI Taxonomy" id="670483"/>
    <lineage>
        <taxon>Eukaryota</taxon>
        <taxon>Fungi</taxon>
        <taxon>Dikarya</taxon>
        <taxon>Basidiomycota</taxon>
        <taxon>Agaricomycotina</taxon>
        <taxon>Agaricomycetes</taxon>
        <taxon>Gloeophyllales</taxon>
        <taxon>Gloeophyllaceae</taxon>
        <taxon>Gloeophyllum</taxon>
    </lineage>
</organism>
<keyword evidence="1" id="KW-0812">Transmembrane</keyword>
<evidence type="ECO:0000313" key="2">
    <source>
        <dbReference type="EMBL" id="EPQ55020.1"/>
    </source>
</evidence>